<feature type="transmembrane region" description="Helical" evidence="1">
    <location>
        <begin position="97"/>
        <end position="118"/>
    </location>
</feature>
<proteinExistence type="predicted"/>
<protein>
    <submittedName>
        <fullName evidence="2">Uncharacterized protein</fullName>
    </submittedName>
</protein>
<dbReference type="EMBL" id="FOVG01000005">
    <property type="protein sequence ID" value="SFO40457.1"/>
    <property type="molecule type" value="Genomic_DNA"/>
</dbReference>
<dbReference type="Proteomes" id="UP000198968">
    <property type="component" value="Unassembled WGS sequence"/>
</dbReference>
<feature type="transmembrane region" description="Helical" evidence="1">
    <location>
        <begin position="20"/>
        <end position="44"/>
    </location>
</feature>
<dbReference type="AlphaFoldDB" id="A0A1I5GWY5"/>
<accession>A0A1I5GWY5</accession>
<evidence type="ECO:0000313" key="3">
    <source>
        <dbReference type="Proteomes" id="UP000198968"/>
    </source>
</evidence>
<organism evidence="2 3">
    <name type="scientific">Candidatus Pantoea varia</name>
    <dbReference type="NCBI Taxonomy" id="1881036"/>
    <lineage>
        <taxon>Bacteria</taxon>
        <taxon>Pseudomonadati</taxon>
        <taxon>Pseudomonadota</taxon>
        <taxon>Gammaproteobacteria</taxon>
        <taxon>Enterobacterales</taxon>
        <taxon>Erwiniaceae</taxon>
        <taxon>Pantoea</taxon>
    </lineage>
</organism>
<reference evidence="3" key="1">
    <citation type="submission" date="2016-10" db="EMBL/GenBank/DDBJ databases">
        <authorList>
            <person name="Varghese N."/>
            <person name="Submissions S."/>
        </authorList>
    </citation>
    <scope>NUCLEOTIDE SEQUENCE [LARGE SCALE GENOMIC DNA]</scope>
    <source>
        <strain evidence="3">OV426</strain>
    </source>
</reference>
<keyword evidence="1" id="KW-1133">Transmembrane helix</keyword>
<name>A0A1I5GWY5_9GAMM</name>
<sequence>MMKKLTPLRKYTTMISNDIILNASAFMLLFFLLLWGVCFFIFVYRELGGVKLGKDSLLYFNYMFFKRDILSICALIFLVLGYLAAAIAEYRKGLDNLLLMSNFSGGISFLFFALYGRYFYQGLVDDEKPYFFIKVFLTTLDLSFGAIFLWLSRLAYVTWLIIFISN</sequence>
<keyword evidence="1" id="KW-0472">Membrane</keyword>
<gene>
    <name evidence="2" type="ORF">SAMN05428971_3881</name>
</gene>
<keyword evidence="3" id="KW-1185">Reference proteome</keyword>
<evidence type="ECO:0000313" key="2">
    <source>
        <dbReference type="EMBL" id="SFO40457.1"/>
    </source>
</evidence>
<feature type="transmembrane region" description="Helical" evidence="1">
    <location>
        <begin position="64"/>
        <end position="85"/>
    </location>
</feature>
<feature type="transmembrane region" description="Helical" evidence="1">
    <location>
        <begin position="130"/>
        <end position="151"/>
    </location>
</feature>
<evidence type="ECO:0000256" key="1">
    <source>
        <dbReference type="SAM" id="Phobius"/>
    </source>
</evidence>
<keyword evidence="1" id="KW-0812">Transmembrane</keyword>